<evidence type="ECO:0000313" key="4">
    <source>
        <dbReference type="Proteomes" id="UP000791080"/>
    </source>
</evidence>
<reference evidence="3 4" key="2">
    <citation type="submission" date="2022-06" db="EMBL/GenBank/DDBJ databases">
        <title>Genomic Encyclopedia of Type Strains, Phase I: the one thousand microbial genomes (KMG-I) project.</title>
        <authorList>
            <person name="Kyrpides N."/>
        </authorList>
    </citation>
    <scope>NUCLEOTIDE SEQUENCE [LARGE SCALE GENOMIC DNA]</scope>
    <source>
        <strain evidence="3 4">DSM 43889</strain>
    </source>
</reference>
<keyword evidence="2" id="KW-0812">Transmembrane</keyword>
<feature type="transmembrane region" description="Helical" evidence="2">
    <location>
        <begin position="132"/>
        <end position="154"/>
    </location>
</feature>
<dbReference type="Pfam" id="PF22564">
    <property type="entry name" value="HAAS"/>
    <property type="match status" value="1"/>
</dbReference>
<name>A0ABT1JIM8_ACTCY</name>
<evidence type="ECO:0000256" key="1">
    <source>
        <dbReference type="SAM" id="MobiDB-lite"/>
    </source>
</evidence>
<feature type="transmembrane region" description="Helical" evidence="2">
    <location>
        <begin position="313"/>
        <end position="336"/>
    </location>
</feature>
<feature type="transmembrane region" description="Helical" evidence="2">
    <location>
        <begin position="202"/>
        <end position="222"/>
    </location>
</feature>
<organism evidence="3 4">
    <name type="scientific">Actinoalloteichus caeruleus DSM 43889</name>
    <dbReference type="NCBI Taxonomy" id="1120930"/>
    <lineage>
        <taxon>Bacteria</taxon>
        <taxon>Bacillati</taxon>
        <taxon>Actinomycetota</taxon>
        <taxon>Actinomycetes</taxon>
        <taxon>Pseudonocardiales</taxon>
        <taxon>Pseudonocardiaceae</taxon>
        <taxon>Actinoalloteichus</taxon>
        <taxon>Actinoalloteichus cyanogriseus</taxon>
    </lineage>
</organism>
<accession>A0ABT1JIM8</accession>
<feature type="transmembrane region" description="Helical" evidence="2">
    <location>
        <begin position="274"/>
        <end position="301"/>
    </location>
</feature>
<feature type="compositionally biased region" description="Basic and acidic residues" evidence="1">
    <location>
        <begin position="520"/>
        <end position="533"/>
    </location>
</feature>
<dbReference type="EMBL" id="AUBJ02000001">
    <property type="protein sequence ID" value="MCP2332023.1"/>
    <property type="molecule type" value="Genomic_DNA"/>
</dbReference>
<dbReference type="RefSeq" id="WP_035291254.1">
    <property type="nucleotide sequence ID" value="NZ_AUBJ02000001.1"/>
</dbReference>
<feature type="transmembrane region" description="Helical" evidence="2">
    <location>
        <begin position="91"/>
        <end position="112"/>
    </location>
</feature>
<feature type="region of interest" description="Disordered" evidence="1">
    <location>
        <begin position="431"/>
        <end position="547"/>
    </location>
</feature>
<keyword evidence="2" id="KW-0472">Membrane</keyword>
<evidence type="ECO:0000313" key="3">
    <source>
        <dbReference type="EMBL" id="MCP2332023.1"/>
    </source>
</evidence>
<protein>
    <submittedName>
        <fullName evidence="3">Uncharacterized protein</fullName>
    </submittedName>
</protein>
<evidence type="ECO:0000256" key="2">
    <source>
        <dbReference type="SAM" id="Phobius"/>
    </source>
</evidence>
<sequence length="547" mass="57122">MPARTQLPAAAVDYRDRVAAGLRGLGEPEREEVLEDVELNLAEVVAELGPDVDAERLESRMGPPERYARELLAAGGYSAAGQDAPRRRLPVSAGLALVTCGIAATVLVLFLTDVLSIHDIPFFLDRYTLRQWTAIFLVVVLLAGLGIAAGRLVVAYRARAAARGPDESRRGPSPASLALLSGALATLVFVGAGVAGPTEPELMGVLTAVGALLGALPVRWLARQEPEVPSARDTPAARRGALLLAAAASSSFSPVAAFAVRLQPGWWLIRAVLLGWAGAVLTGSGVLGVLVATALLLPLSVVLGERSKRDRRLCWVAAPLNGLAVGLFCGLLAVAVNPSPSTPIQHASHQQSAGWVLPESGNILPFDRNGELLDEVYLFDGSGNPIELAREYCTRYGWSERSWDNLFPRPEVEILLHGECVERPVDRPAAIIPDVPHAPANSEVSGADDDREEQGAGATGGPGASEDAPSADEDGDEPVGTSDEGTAVDGDPEDGPLATDDPVEEDGGSGSGARPEDDEGSGRDARPEDDRRSPSSGEPGTGDVEAP</sequence>
<proteinExistence type="predicted"/>
<reference evidence="3 4" key="1">
    <citation type="submission" date="2013-07" db="EMBL/GenBank/DDBJ databases">
        <authorList>
            <consortium name="DOE Joint Genome Institute"/>
            <person name="Reeve W."/>
            <person name="Huntemann M."/>
            <person name="Han J."/>
            <person name="Chen A."/>
            <person name="Kyrpides N."/>
            <person name="Mavromatis K."/>
            <person name="Markowitz V."/>
            <person name="Palaniappan K."/>
            <person name="Ivanova N."/>
            <person name="Schaumberg A."/>
            <person name="Pati A."/>
            <person name="Liolios K."/>
            <person name="Nordberg H.P."/>
            <person name="Cantor M.N."/>
            <person name="Hua S.X."/>
            <person name="Woyke T."/>
        </authorList>
    </citation>
    <scope>NUCLEOTIDE SEQUENCE [LARGE SCALE GENOMIC DNA]</scope>
    <source>
        <strain evidence="3 4">DSM 43889</strain>
    </source>
</reference>
<feature type="transmembrane region" description="Helical" evidence="2">
    <location>
        <begin position="242"/>
        <end position="262"/>
    </location>
</feature>
<keyword evidence="2" id="KW-1133">Transmembrane helix</keyword>
<comment type="caution">
    <text evidence="3">The sequence shown here is derived from an EMBL/GenBank/DDBJ whole genome shotgun (WGS) entry which is preliminary data.</text>
</comment>
<gene>
    <name evidence="3" type="ORF">G443_002293</name>
</gene>
<feature type="transmembrane region" description="Helical" evidence="2">
    <location>
        <begin position="175"/>
        <end position="196"/>
    </location>
</feature>
<dbReference type="Proteomes" id="UP000791080">
    <property type="component" value="Unassembled WGS sequence"/>
</dbReference>
<keyword evidence="4" id="KW-1185">Reference proteome</keyword>